<keyword evidence="1" id="KW-0472">Membrane</keyword>
<keyword evidence="2" id="KW-0732">Signal</keyword>
<keyword evidence="4" id="KW-0675">Receptor</keyword>
<dbReference type="SUPFAM" id="SSF56935">
    <property type="entry name" value="Porins"/>
    <property type="match status" value="1"/>
</dbReference>
<dbReference type="InterPro" id="IPR012910">
    <property type="entry name" value="Plug_dom"/>
</dbReference>
<keyword evidence="1" id="KW-0813">Transport</keyword>
<dbReference type="PROSITE" id="PS52016">
    <property type="entry name" value="TONB_DEPENDENT_REC_3"/>
    <property type="match status" value="1"/>
</dbReference>
<gene>
    <name evidence="4" type="ORF">RT717_14430</name>
</gene>
<name>A0ABZ0IJD6_9BACT</name>
<evidence type="ECO:0000256" key="2">
    <source>
        <dbReference type="SAM" id="SignalP"/>
    </source>
</evidence>
<dbReference type="Proteomes" id="UP001302349">
    <property type="component" value="Chromosome"/>
</dbReference>
<dbReference type="Pfam" id="PF07715">
    <property type="entry name" value="Plug"/>
    <property type="match status" value="1"/>
</dbReference>
<dbReference type="InterPro" id="IPR039426">
    <property type="entry name" value="TonB-dep_rcpt-like"/>
</dbReference>
<keyword evidence="1" id="KW-0998">Cell outer membrane</keyword>
<evidence type="ECO:0000313" key="5">
    <source>
        <dbReference type="Proteomes" id="UP001302349"/>
    </source>
</evidence>
<keyword evidence="5" id="KW-1185">Reference proteome</keyword>
<evidence type="ECO:0000256" key="1">
    <source>
        <dbReference type="PROSITE-ProRule" id="PRU01360"/>
    </source>
</evidence>
<comment type="subcellular location">
    <subcellularLocation>
        <location evidence="1">Cell outer membrane</location>
        <topology evidence="1">Multi-pass membrane protein</topology>
    </subcellularLocation>
</comment>
<accession>A0ABZ0IJD6</accession>
<feature type="signal peptide" evidence="2">
    <location>
        <begin position="1"/>
        <end position="27"/>
    </location>
</feature>
<proteinExistence type="inferred from homology"/>
<dbReference type="Gene3D" id="2.60.40.1930">
    <property type="match status" value="1"/>
</dbReference>
<evidence type="ECO:0000313" key="4">
    <source>
        <dbReference type="EMBL" id="WOK04274.1"/>
    </source>
</evidence>
<keyword evidence="1" id="KW-1134">Transmembrane beta strand</keyword>
<protein>
    <submittedName>
        <fullName evidence="4">TonB-dependent receptor plug domain-containing protein</fullName>
    </submittedName>
</protein>
<dbReference type="InterPro" id="IPR037066">
    <property type="entry name" value="Plug_dom_sf"/>
</dbReference>
<dbReference type="EMBL" id="CP136051">
    <property type="protein sequence ID" value="WOK04274.1"/>
    <property type="molecule type" value="Genomic_DNA"/>
</dbReference>
<feature type="chain" id="PRO_5046252136" evidence="2">
    <location>
        <begin position="28"/>
        <end position="843"/>
    </location>
</feature>
<reference evidence="4 5" key="1">
    <citation type="journal article" date="2023" name="Microbiol. Resour. Announc.">
        <title>Complete Genome Sequence of Imperialibacter roseus strain P4T.</title>
        <authorList>
            <person name="Tizabi D.R."/>
            <person name="Bachvaroff T."/>
            <person name="Hill R.T."/>
        </authorList>
    </citation>
    <scope>NUCLEOTIDE SEQUENCE [LARGE SCALE GENOMIC DNA]</scope>
    <source>
        <strain evidence="4 5">P4T</strain>
    </source>
</reference>
<comment type="similarity">
    <text evidence="1">Belongs to the TonB-dependent receptor family.</text>
</comment>
<dbReference type="Gene3D" id="2.170.130.10">
    <property type="entry name" value="TonB-dependent receptor, plug domain"/>
    <property type="match status" value="1"/>
</dbReference>
<evidence type="ECO:0000259" key="3">
    <source>
        <dbReference type="Pfam" id="PF07715"/>
    </source>
</evidence>
<sequence>MFKLKAKPLLVLCICVLFSFLTPPASVSDLIEKLEAYLAYYTPEKVYVHHDKPYYSAGDTIWFATYLTHGISHMASAPSKLVYVEVVSTDGSIVAKRDIFIKEGTGSGDIALPDTLVSDTYQLRAYTSFMRNFDPDFFFQRELRIENMQSPSFDEADVSGSTAQLRSEEMKNYSDLVRLQFFPEGGDLVEGLWSTVGFKATGPDGKGVEIEGEVSDNTGKKIADIKTTRFGMGKFLMQPVAGESYKATFKFGMEKMQVPLPTAKPSGYVMTMTNVSPKYVTLKVEAAGGESTDGGTVVGHVRGVVFLTLPASDGQPLQGLIPKENLPEGVAQFTFFDKKGQPQAERIVYIDQPDKRPVARLDGLQATYKKRSKVDLAIMMAEADAASTSHLSVAVVDKTKVQFDPHSDDIVSYLLMTSDIKGDIENPGYYFDEDNKDRVPALDNLMLTQGWRRFTWKDIMEDKKPDINHLVEPGFSIAGRVTDFFFPSKPVKSKVTITGTEADGDLWSAETEADDDGYFLFTALDIDDTARVVIQTPNEKKMSKKGGKKDFVEGGNVNLATKIVVNETKSPEIKYGEMAVEELVSSKAIAAYLEEARKVKEIEAAFAKQDVVILDELQVEGERVRTGERFNKPGMTYKKPTRRLDVDSLTRTTQFLSVFEVFIGRTPGVRVVGSYPNYDLIIRGASSLTGSINPLYILNGSIVDVSFINTIPVDRVDFVDVLTGTGATMYGSMGAGGVVAVYLKDGSEVDESFVPKGSLGMIHPGFYHAREFYTPDYSTKKESQVRTDIRPTLYWKGGLKTAEGVPAKLEFYTSDVASTFEVRVEGITEDGRPFVKTEEFVVN</sequence>
<feature type="domain" description="TonB-dependent receptor plug" evidence="3">
    <location>
        <begin position="654"/>
        <end position="738"/>
    </location>
</feature>
<keyword evidence="1" id="KW-0812">Transmembrane</keyword>
<dbReference type="RefSeq" id="WP_317487088.1">
    <property type="nucleotide sequence ID" value="NZ_CP136051.1"/>
</dbReference>
<organism evidence="4 5">
    <name type="scientific">Imperialibacter roseus</name>
    <dbReference type="NCBI Taxonomy" id="1324217"/>
    <lineage>
        <taxon>Bacteria</taxon>
        <taxon>Pseudomonadati</taxon>
        <taxon>Bacteroidota</taxon>
        <taxon>Cytophagia</taxon>
        <taxon>Cytophagales</taxon>
        <taxon>Flammeovirgaceae</taxon>
        <taxon>Imperialibacter</taxon>
    </lineage>
</organism>